<dbReference type="OrthoDB" id="2015280at2759"/>
<dbReference type="GO" id="GO:0090090">
    <property type="term" value="P:negative regulation of canonical Wnt signaling pathway"/>
    <property type="evidence" value="ECO:0007669"/>
    <property type="project" value="TreeGrafter"/>
</dbReference>
<dbReference type="GO" id="GO:1990699">
    <property type="term" value="F:palmitoleyl hydrolase activity"/>
    <property type="evidence" value="ECO:0007669"/>
    <property type="project" value="TreeGrafter"/>
</dbReference>
<reference evidence="3" key="2">
    <citation type="submission" date="2025-08" db="UniProtKB">
        <authorList>
            <consortium name="Ensembl"/>
        </authorList>
    </citation>
    <scope>IDENTIFICATION</scope>
</reference>
<organism evidence="3 4">
    <name type="scientific">Takifugu rubripes</name>
    <name type="common">Japanese pufferfish</name>
    <name type="synonym">Fugu rubripes</name>
    <dbReference type="NCBI Taxonomy" id="31033"/>
    <lineage>
        <taxon>Eukaryota</taxon>
        <taxon>Metazoa</taxon>
        <taxon>Chordata</taxon>
        <taxon>Craniata</taxon>
        <taxon>Vertebrata</taxon>
        <taxon>Euteleostomi</taxon>
        <taxon>Actinopterygii</taxon>
        <taxon>Neopterygii</taxon>
        <taxon>Teleostei</taxon>
        <taxon>Neoteleostei</taxon>
        <taxon>Acanthomorphata</taxon>
        <taxon>Eupercaria</taxon>
        <taxon>Tetraodontiformes</taxon>
        <taxon>Tetradontoidea</taxon>
        <taxon>Tetraodontidae</taxon>
        <taxon>Takifugu</taxon>
    </lineage>
</organism>
<proteinExistence type="inferred from homology"/>
<dbReference type="InParanoid" id="A0A674MPF5"/>
<dbReference type="Proteomes" id="UP000005226">
    <property type="component" value="Chromosome 17"/>
</dbReference>
<feature type="signal peptide" evidence="2">
    <location>
        <begin position="1"/>
        <end position="26"/>
    </location>
</feature>
<name>A0A674MPF5_TAKRU</name>
<dbReference type="PANTHER" id="PTHR21562:SF7">
    <property type="entry name" value="PALMITOLEOYL-PROTEIN CARBOXYLESTERASE NOTUM"/>
    <property type="match status" value="1"/>
</dbReference>
<dbReference type="PANTHER" id="PTHR21562">
    <property type="entry name" value="NOTUM-RELATED"/>
    <property type="match status" value="1"/>
</dbReference>
<comment type="similarity">
    <text evidence="1">Belongs to the pectinacetylesterase family. Notum subfamily.</text>
</comment>
<evidence type="ECO:0000313" key="4">
    <source>
        <dbReference type="Proteomes" id="UP000005226"/>
    </source>
</evidence>
<protein>
    <submittedName>
        <fullName evidence="3">Notum, palmitoleoyl-protein carboxylesterase</fullName>
    </submittedName>
</protein>
<dbReference type="OMA" id="DCPSPTC"/>
<keyword evidence="4" id="KW-1185">Reference proteome</keyword>
<feature type="chain" id="PRO_5025649005" evidence="2">
    <location>
        <begin position="27"/>
        <end position="491"/>
    </location>
</feature>
<dbReference type="GeneTree" id="ENSGT00390000015892"/>
<dbReference type="Pfam" id="PF03283">
    <property type="entry name" value="PAE"/>
    <property type="match status" value="1"/>
</dbReference>
<dbReference type="Ensembl" id="ENSTRUT00000091471.1">
    <property type="protein sequence ID" value="ENSTRUP00000062879.1"/>
    <property type="gene ID" value="ENSTRUG00000023602.2"/>
</dbReference>
<dbReference type="InterPro" id="IPR004963">
    <property type="entry name" value="PAE/NOTUM"/>
</dbReference>
<evidence type="ECO:0000313" key="3">
    <source>
        <dbReference type="Ensembl" id="ENSTRUP00000062879.1"/>
    </source>
</evidence>
<keyword evidence="2" id="KW-0732">Signal</keyword>
<reference evidence="3" key="3">
    <citation type="submission" date="2025-09" db="UniProtKB">
        <authorList>
            <consortium name="Ensembl"/>
        </authorList>
    </citation>
    <scope>IDENTIFICATION</scope>
</reference>
<evidence type="ECO:0000256" key="2">
    <source>
        <dbReference type="SAM" id="SignalP"/>
    </source>
</evidence>
<dbReference type="FunCoup" id="A0A674MPF5">
    <property type="interactions" value="414"/>
</dbReference>
<evidence type="ECO:0000256" key="1">
    <source>
        <dbReference type="ARBA" id="ARBA00010213"/>
    </source>
</evidence>
<reference evidence="3 4" key="1">
    <citation type="journal article" date="2011" name="Genome Biol. Evol.">
        <title>Integration of the genetic map and genome assembly of fugu facilitates insights into distinct features of genome evolution in teleosts and mammals.</title>
        <authorList>
            <person name="Kai W."/>
            <person name="Kikuchi K."/>
            <person name="Tohari S."/>
            <person name="Chew A.K."/>
            <person name="Tay A."/>
            <person name="Fujiwara A."/>
            <person name="Hosoya S."/>
            <person name="Suetake H."/>
            <person name="Naruse K."/>
            <person name="Brenner S."/>
            <person name="Suzuki Y."/>
            <person name="Venkatesh B."/>
        </authorList>
    </citation>
    <scope>NUCLEOTIDE SEQUENCE [LARGE SCALE GENOMIC DNA]</scope>
</reference>
<accession>A0A674MPF5</accession>
<gene>
    <name evidence="3" type="primary">notum1b</name>
</gene>
<sequence length="491" mass="54731">MSFSGVSPVRSCLLMLFIHMSAPVEAKTVPGAPARTRRARLQPPGGAESIPLDLTPVKAKADDFLAQLENLAQSLYTCSSHKLDEDMRLQFLKNDSVTCNDGSPAGYYIRESKSSKRWLLLLEGGWYCFSKHSCDYRMKTTRALMSSSPWPQTRKGTGILSPKPEENPYWWNANMVFLPYCSSDLWSGTKPKTEDSGYAFMGSLIIKEVVNELLSKGLDKAKVLLLAGISAGGVGVLVNVDRVEEQLRSQGHQGVQVRGLSDSGWILQTEQYKQGDCTHVLSCGPNDMVKIGFRYWGAAVPEVCRQSYIGAEWNCFFGPIIYPTIKSPTFVVRWLFDQAQMTISNVDMTGGVITEGQWNYMHSIGQETKTTVQHALAVFAPACLAHELITRTYWMSVQVGGTSLPKALHCWERSLQDKNGSGGNHGNYNQTNNRTRPVRSCPLHLVDHCLWLNCNPTCPDIYDQPTGREMNAIQFLKQMGLKELKISKRQG</sequence>
<dbReference type="AlphaFoldDB" id="A0A674MPF5"/>